<dbReference type="Gene3D" id="4.10.240.10">
    <property type="entry name" value="Zn(2)-C6 fungal-type DNA-binding domain"/>
    <property type="match status" value="1"/>
</dbReference>
<dbReference type="SUPFAM" id="SSF57701">
    <property type="entry name" value="Zn2/Cys6 DNA-binding domain"/>
    <property type="match status" value="1"/>
</dbReference>
<evidence type="ECO:0000256" key="4">
    <source>
        <dbReference type="ARBA" id="ARBA00023163"/>
    </source>
</evidence>
<dbReference type="CDD" id="cd00067">
    <property type="entry name" value="GAL4"/>
    <property type="match status" value="1"/>
</dbReference>
<dbReference type="GO" id="GO:0006351">
    <property type="term" value="P:DNA-templated transcription"/>
    <property type="evidence" value="ECO:0007669"/>
    <property type="project" value="InterPro"/>
</dbReference>
<dbReference type="PANTHER" id="PTHR47338">
    <property type="entry name" value="ZN(II)2CYS6 TRANSCRIPTION FACTOR (EUROFUNG)-RELATED"/>
    <property type="match status" value="1"/>
</dbReference>
<keyword evidence="7" id="KW-1133">Transmembrane helix</keyword>
<evidence type="ECO:0000313" key="9">
    <source>
        <dbReference type="EMBL" id="ROV91821.1"/>
    </source>
</evidence>
<protein>
    <recommendedName>
        <fullName evidence="8">Zn(2)-C6 fungal-type domain-containing protein</fullName>
    </recommendedName>
</protein>
<dbReference type="SMART" id="SM00066">
    <property type="entry name" value="GAL4"/>
    <property type="match status" value="1"/>
</dbReference>
<evidence type="ECO:0000256" key="2">
    <source>
        <dbReference type="ARBA" id="ARBA00022723"/>
    </source>
</evidence>
<dbReference type="CDD" id="cd12148">
    <property type="entry name" value="fungal_TF_MHR"/>
    <property type="match status" value="1"/>
</dbReference>
<dbReference type="PANTHER" id="PTHR47338:SF10">
    <property type="entry name" value="TRANSCRIPTION FACTOR DOMAIN-CONTAINING PROTEIN-RELATED"/>
    <property type="match status" value="1"/>
</dbReference>
<dbReference type="Pfam" id="PF00172">
    <property type="entry name" value="Zn_clus"/>
    <property type="match status" value="1"/>
</dbReference>
<gene>
    <name evidence="9" type="ORF">VSDG_06465</name>
</gene>
<keyword evidence="2" id="KW-0479">Metal-binding</keyword>
<dbReference type="AlphaFoldDB" id="A0A423VLC0"/>
<keyword evidence="4" id="KW-0804">Transcription</keyword>
<feature type="transmembrane region" description="Helical" evidence="7">
    <location>
        <begin position="560"/>
        <end position="579"/>
    </location>
</feature>
<evidence type="ECO:0000313" key="10">
    <source>
        <dbReference type="Proteomes" id="UP000284375"/>
    </source>
</evidence>
<keyword evidence="3" id="KW-0805">Transcription regulation</keyword>
<dbReference type="PROSITE" id="PS50048">
    <property type="entry name" value="ZN2_CY6_FUNGAL_2"/>
    <property type="match status" value="1"/>
</dbReference>
<dbReference type="SMART" id="SM00906">
    <property type="entry name" value="Fungal_trans"/>
    <property type="match status" value="1"/>
</dbReference>
<evidence type="ECO:0000259" key="8">
    <source>
        <dbReference type="PROSITE" id="PS50048"/>
    </source>
</evidence>
<organism evidence="9 10">
    <name type="scientific">Cytospora chrysosperma</name>
    <name type="common">Cytospora canker fungus</name>
    <name type="synonym">Sphaeria chrysosperma</name>
    <dbReference type="NCBI Taxonomy" id="252740"/>
    <lineage>
        <taxon>Eukaryota</taxon>
        <taxon>Fungi</taxon>
        <taxon>Dikarya</taxon>
        <taxon>Ascomycota</taxon>
        <taxon>Pezizomycotina</taxon>
        <taxon>Sordariomycetes</taxon>
        <taxon>Sordariomycetidae</taxon>
        <taxon>Diaporthales</taxon>
        <taxon>Cytosporaceae</taxon>
        <taxon>Cytospora</taxon>
    </lineage>
</organism>
<dbReference type="GO" id="GO:0003677">
    <property type="term" value="F:DNA binding"/>
    <property type="evidence" value="ECO:0007669"/>
    <property type="project" value="InterPro"/>
</dbReference>
<dbReference type="InterPro" id="IPR001138">
    <property type="entry name" value="Zn2Cys6_DnaBD"/>
</dbReference>
<dbReference type="GO" id="GO:0008270">
    <property type="term" value="F:zinc ion binding"/>
    <property type="evidence" value="ECO:0007669"/>
    <property type="project" value="InterPro"/>
</dbReference>
<evidence type="ECO:0000256" key="6">
    <source>
        <dbReference type="SAM" id="MobiDB-lite"/>
    </source>
</evidence>
<dbReference type="GO" id="GO:0005634">
    <property type="term" value="C:nucleus"/>
    <property type="evidence" value="ECO:0007669"/>
    <property type="project" value="UniProtKB-SubCell"/>
</dbReference>
<dbReference type="GO" id="GO:0000981">
    <property type="term" value="F:DNA-binding transcription factor activity, RNA polymerase II-specific"/>
    <property type="evidence" value="ECO:0007669"/>
    <property type="project" value="InterPro"/>
</dbReference>
<accession>A0A423VLC0</accession>
<feature type="domain" description="Zn(2)-C6 fungal-type" evidence="8">
    <location>
        <begin position="22"/>
        <end position="52"/>
    </location>
</feature>
<dbReference type="PROSITE" id="PS00463">
    <property type="entry name" value="ZN2_CY6_FUNGAL_1"/>
    <property type="match status" value="1"/>
</dbReference>
<reference evidence="9 10" key="1">
    <citation type="submission" date="2015-09" db="EMBL/GenBank/DDBJ databases">
        <title>Host preference determinants of Valsa canker pathogens revealed by comparative genomics.</title>
        <authorList>
            <person name="Yin Z."/>
            <person name="Huang L."/>
        </authorList>
    </citation>
    <scope>NUCLEOTIDE SEQUENCE [LARGE SCALE GENOMIC DNA]</scope>
    <source>
        <strain evidence="9 10">YSFL</strain>
    </source>
</reference>
<sequence>MTNGQTEDAQENDTASNVKRTACGLCRKRKLRCDGDRPMCGTCKRLSHDCTYDEARKRSGPKRGYIKLLEARLQQVETLLLKKDQDLNGQDTDAASQGQNPTPVRFSIISDVTNTTQKAFASLDGNHTGATHLGDNLDYNLEETVDDDLDDDLDYDLEYDLDTTGKAPITFPEAISPRSNSASLRPDAIPTHGPATGSAEANYFPWPIIGLDLDEPLPPQDVMDDLYDLTFTKIHQSFPMIHPSRFMANASLSPLCLRYIMWTLAASSSDKYDGLQKDFYQRARRYAEMDEMKGRGEATTTLGHCQAWILMAIHDFKQMCFPRAWLSAGRAVRLAQMMQLHKIDGEGVVNQCLPPPKDWTEREERRRTFWMAFCIDRYTSIAAGWPMAIDERDILTNLPSSEEAFEKSKPMQTGFLVTVMAQGVTASLQPLGGVVLTAALFGRNLLHLDRLSPDEDDDMMDGEFWTRHRSIEAILLNTALSLPDHLRLHVPSSLTNPNVVFFNMSLHTSAICLHQTAIFKADKQGLPANVSSESKVRCVTAAGEIASLMRMISHIDLAPMNPFISFCIYVAARVFVQYLKTRPRDQQMRCSLQFLLQAMQALRRKSPLAQSFLNQLNADIESAAVSGL</sequence>
<dbReference type="InterPro" id="IPR050815">
    <property type="entry name" value="TF_fung"/>
</dbReference>
<dbReference type="Proteomes" id="UP000284375">
    <property type="component" value="Unassembled WGS sequence"/>
</dbReference>
<dbReference type="OrthoDB" id="5600212at2759"/>
<keyword evidence="7" id="KW-0472">Membrane</keyword>
<dbReference type="EMBL" id="LJZO01000041">
    <property type="protein sequence ID" value="ROV91821.1"/>
    <property type="molecule type" value="Genomic_DNA"/>
</dbReference>
<evidence type="ECO:0000256" key="5">
    <source>
        <dbReference type="ARBA" id="ARBA00023242"/>
    </source>
</evidence>
<name>A0A423VLC0_CYTCH</name>
<evidence type="ECO:0000256" key="1">
    <source>
        <dbReference type="ARBA" id="ARBA00004123"/>
    </source>
</evidence>
<dbReference type="InterPro" id="IPR036864">
    <property type="entry name" value="Zn2-C6_fun-type_DNA-bd_sf"/>
</dbReference>
<dbReference type="Pfam" id="PF04082">
    <property type="entry name" value="Fungal_trans"/>
    <property type="match status" value="1"/>
</dbReference>
<dbReference type="STRING" id="252740.A0A423VLC0"/>
<proteinExistence type="predicted"/>
<comment type="caution">
    <text evidence="9">The sequence shown here is derived from an EMBL/GenBank/DDBJ whole genome shotgun (WGS) entry which is preliminary data.</text>
</comment>
<feature type="region of interest" description="Disordered" evidence="6">
    <location>
        <begin position="168"/>
        <end position="196"/>
    </location>
</feature>
<keyword evidence="5" id="KW-0539">Nucleus</keyword>
<dbReference type="InterPro" id="IPR007219">
    <property type="entry name" value="XnlR_reg_dom"/>
</dbReference>
<keyword evidence="7" id="KW-0812">Transmembrane</keyword>
<evidence type="ECO:0000256" key="3">
    <source>
        <dbReference type="ARBA" id="ARBA00023015"/>
    </source>
</evidence>
<comment type="subcellular location">
    <subcellularLocation>
        <location evidence="1">Nucleus</location>
    </subcellularLocation>
</comment>
<keyword evidence="10" id="KW-1185">Reference proteome</keyword>
<evidence type="ECO:0000256" key="7">
    <source>
        <dbReference type="SAM" id="Phobius"/>
    </source>
</evidence>